<sequence length="398" mass="43938">MSPSDTSSSSAAYTPRSDTPPDPVPPRRGRKGHVKSRTGCRTCKRRKIKCDESKPECRNCIRFGVSCDFSPIPLPRHPSPTRRRGRPRSDWSSWPPTTSPRPRSPSPALDIPSLELFHAYLSSSASLAGAPSIWRDAVPRLGLSHPCVFHAMLALAAHHLARTQPLGAPRYLVLADAHYARAVRGATAMLPSLNLENCQALYAAAVLVCFTALARGPGPNGDLLLVADQGVPWLTLMGGVKMVMMTIGSEVVLSGVLKPIEDDSEFVPETLPGERFAWQASLMRVRELLLLEFDDARDMYSAAIDALTGTLESAFGTEENPKHMEVMFHVVMGWVYRLPDHFIEALEARETVALLILGHFAMLLPTLEKRHWFIEGWGSHVLREVKTKLGPTFEGWLP</sequence>
<dbReference type="AlphaFoldDB" id="A0A9P9AC44"/>
<protein>
    <recommendedName>
        <fullName evidence="3">Zn(2)-C6 fungal-type domain-containing protein</fullName>
    </recommendedName>
</protein>
<dbReference type="GO" id="GO:0000981">
    <property type="term" value="F:DNA-binding transcription factor activity, RNA polymerase II-specific"/>
    <property type="evidence" value="ECO:0007669"/>
    <property type="project" value="InterPro"/>
</dbReference>
<reference evidence="4" key="1">
    <citation type="journal article" date="2021" name="Nat. Commun.">
        <title>Genetic determinants of endophytism in the Arabidopsis root mycobiome.</title>
        <authorList>
            <person name="Mesny F."/>
            <person name="Miyauchi S."/>
            <person name="Thiergart T."/>
            <person name="Pickel B."/>
            <person name="Atanasova L."/>
            <person name="Karlsson M."/>
            <person name="Huettel B."/>
            <person name="Barry K.W."/>
            <person name="Haridas S."/>
            <person name="Chen C."/>
            <person name="Bauer D."/>
            <person name="Andreopoulos W."/>
            <person name="Pangilinan J."/>
            <person name="LaButti K."/>
            <person name="Riley R."/>
            <person name="Lipzen A."/>
            <person name="Clum A."/>
            <person name="Drula E."/>
            <person name="Henrissat B."/>
            <person name="Kohler A."/>
            <person name="Grigoriev I.V."/>
            <person name="Martin F.M."/>
            <person name="Hacquard S."/>
        </authorList>
    </citation>
    <scope>NUCLEOTIDE SEQUENCE</scope>
    <source>
        <strain evidence="4">MPI-SDFR-AT-0117</strain>
    </source>
</reference>
<evidence type="ECO:0000256" key="1">
    <source>
        <dbReference type="ARBA" id="ARBA00023242"/>
    </source>
</evidence>
<organism evidence="4 5">
    <name type="scientific">Plectosphaerella plurivora</name>
    <dbReference type="NCBI Taxonomy" id="936078"/>
    <lineage>
        <taxon>Eukaryota</taxon>
        <taxon>Fungi</taxon>
        <taxon>Dikarya</taxon>
        <taxon>Ascomycota</taxon>
        <taxon>Pezizomycotina</taxon>
        <taxon>Sordariomycetes</taxon>
        <taxon>Hypocreomycetidae</taxon>
        <taxon>Glomerellales</taxon>
        <taxon>Plectosphaerellaceae</taxon>
        <taxon>Plectosphaerella</taxon>
    </lineage>
</organism>
<accession>A0A9P9AC44</accession>
<comment type="caution">
    <text evidence="4">The sequence shown here is derived from an EMBL/GenBank/DDBJ whole genome shotgun (WGS) entry which is preliminary data.</text>
</comment>
<dbReference type="InterPro" id="IPR052400">
    <property type="entry name" value="Zn2-C6_fungal_TF"/>
</dbReference>
<evidence type="ECO:0000313" key="5">
    <source>
        <dbReference type="Proteomes" id="UP000770015"/>
    </source>
</evidence>
<keyword evidence="5" id="KW-1185">Reference proteome</keyword>
<dbReference type="PANTHER" id="PTHR47657:SF13">
    <property type="entry name" value="ZN(2)-C6 FUNGAL-TYPE DOMAIN-CONTAINING PROTEIN-RELATED"/>
    <property type="match status" value="1"/>
</dbReference>
<dbReference type="EMBL" id="JAGSXJ010000007">
    <property type="protein sequence ID" value="KAH6689839.1"/>
    <property type="molecule type" value="Genomic_DNA"/>
</dbReference>
<dbReference type="Pfam" id="PF00172">
    <property type="entry name" value="Zn_clus"/>
    <property type="match status" value="1"/>
</dbReference>
<feature type="region of interest" description="Disordered" evidence="2">
    <location>
        <begin position="74"/>
        <end position="107"/>
    </location>
</feature>
<dbReference type="Proteomes" id="UP000770015">
    <property type="component" value="Unassembled WGS sequence"/>
</dbReference>
<dbReference type="PROSITE" id="PS50048">
    <property type="entry name" value="ZN2_CY6_FUNGAL_2"/>
    <property type="match status" value="1"/>
</dbReference>
<dbReference type="OrthoDB" id="416217at2759"/>
<dbReference type="SUPFAM" id="SSF57701">
    <property type="entry name" value="Zn2/Cys6 DNA-binding domain"/>
    <property type="match status" value="1"/>
</dbReference>
<feature type="domain" description="Zn(2)-C6 fungal-type" evidence="3">
    <location>
        <begin position="39"/>
        <end position="69"/>
    </location>
</feature>
<dbReference type="SMART" id="SM00066">
    <property type="entry name" value="GAL4"/>
    <property type="match status" value="1"/>
</dbReference>
<dbReference type="Gene3D" id="4.10.240.10">
    <property type="entry name" value="Zn(2)-C6 fungal-type DNA-binding domain"/>
    <property type="match status" value="1"/>
</dbReference>
<feature type="compositionally biased region" description="Basic residues" evidence="2">
    <location>
        <begin position="27"/>
        <end position="40"/>
    </location>
</feature>
<proteinExistence type="predicted"/>
<evidence type="ECO:0000259" key="3">
    <source>
        <dbReference type="PROSITE" id="PS50048"/>
    </source>
</evidence>
<feature type="region of interest" description="Disordered" evidence="2">
    <location>
        <begin position="1"/>
        <end position="40"/>
    </location>
</feature>
<dbReference type="InterPro" id="IPR021858">
    <property type="entry name" value="Fun_TF"/>
</dbReference>
<dbReference type="InterPro" id="IPR001138">
    <property type="entry name" value="Zn2Cys6_DnaBD"/>
</dbReference>
<evidence type="ECO:0000256" key="2">
    <source>
        <dbReference type="SAM" id="MobiDB-lite"/>
    </source>
</evidence>
<dbReference type="PANTHER" id="PTHR47657">
    <property type="entry name" value="STEROL REGULATORY ELEMENT-BINDING PROTEIN ECM22"/>
    <property type="match status" value="1"/>
</dbReference>
<gene>
    <name evidence="4" type="ORF">F5X68DRAFT_260420</name>
</gene>
<feature type="compositionally biased region" description="Low complexity" evidence="2">
    <location>
        <begin position="1"/>
        <end position="17"/>
    </location>
</feature>
<evidence type="ECO:0000313" key="4">
    <source>
        <dbReference type="EMBL" id="KAH6689839.1"/>
    </source>
</evidence>
<dbReference type="GO" id="GO:0008270">
    <property type="term" value="F:zinc ion binding"/>
    <property type="evidence" value="ECO:0007669"/>
    <property type="project" value="InterPro"/>
</dbReference>
<name>A0A9P9AC44_9PEZI</name>
<keyword evidence="1" id="KW-0539">Nucleus</keyword>
<dbReference type="CDD" id="cd00067">
    <property type="entry name" value="GAL4"/>
    <property type="match status" value="1"/>
</dbReference>
<dbReference type="PROSITE" id="PS00463">
    <property type="entry name" value="ZN2_CY6_FUNGAL_1"/>
    <property type="match status" value="1"/>
</dbReference>
<dbReference type="InterPro" id="IPR036864">
    <property type="entry name" value="Zn2-C6_fun-type_DNA-bd_sf"/>
</dbReference>
<dbReference type="Pfam" id="PF11951">
    <property type="entry name" value="Fungal_trans_2"/>
    <property type="match status" value="1"/>
</dbReference>